<dbReference type="Proteomes" id="UP000249115">
    <property type="component" value="Unassembled WGS sequence"/>
</dbReference>
<evidence type="ECO:0000313" key="6">
    <source>
        <dbReference type="EMBL" id="TXD75541.1"/>
    </source>
</evidence>
<feature type="domain" description="Tryptophan synthase beta chain-like PALP" evidence="4">
    <location>
        <begin position="76"/>
        <end position="378"/>
    </location>
</feature>
<dbReference type="RefSeq" id="WP_086503307.1">
    <property type="nucleotide sequence ID" value="NZ_MSSV01000033.1"/>
</dbReference>
<keyword evidence="3 6" id="KW-0456">Lyase</keyword>
<name>A0A2W7QPQ2_9BACT</name>
<evidence type="ECO:0000313" key="7">
    <source>
        <dbReference type="Proteomes" id="UP000249115"/>
    </source>
</evidence>
<dbReference type="GO" id="GO:0009097">
    <property type="term" value="P:isoleucine biosynthetic process"/>
    <property type="evidence" value="ECO:0007669"/>
    <property type="project" value="TreeGrafter"/>
</dbReference>
<dbReference type="Pfam" id="PF00291">
    <property type="entry name" value="PALP"/>
    <property type="match status" value="1"/>
</dbReference>
<evidence type="ECO:0000259" key="4">
    <source>
        <dbReference type="Pfam" id="PF00291"/>
    </source>
</evidence>
<gene>
    <name evidence="6" type="ORF">ESW18_20225</name>
    <name evidence="5" type="ORF">LV84_04161</name>
</gene>
<dbReference type="GO" id="GO:0004795">
    <property type="term" value="F:threonine synthase activity"/>
    <property type="evidence" value="ECO:0007669"/>
    <property type="project" value="UniProtKB-EC"/>
</dbReference>
<protein>
    <submittedName>
        <fullName evidence="5">Threonine synthase</fullName>
        <ecNumber evidence="6">4.2.3.1</ecNumber>
    </submittedName>
</protein>
<comment type="cofactor">
    <cofactor evidence="1">
        <name>pyridoxal 5'-phosphate</name>
        <dbReference type="ChEBI" id="CHEBI:597326"/>
    </cofactor>
</comment>
<dbReference type="InterPro" id="IPR036052">
    <property type="entry name" value="TrpB-like_PALP_sf"/>
</dbReference>
<dbReference type="CDD" id="cd01563">
    <property type="entry name" value="Thr-synth_1"/>
    <property type="match status" value="1"/>
</dbReference>
<dbReference type="Proteomes" id="UP000321927">
    <property type="component" value="Unassembled WGS sequence"/>
</dbReference>
<evidence type="ECO:0000256" key="2">
    <source>
        <dbReference type="ARBA" id="ARBA00022898"/>
    </source>
</evidence>
<dbReference type="InterPro" id="IPR000634">
    <property type="entry name" value="Ser/Thr_deHydtase_PyrdxlP-BS"/>
</dbReference>
<dbReference type="NCBIfam" id="NF006050">
    <property type="entry name" value="PRK08197.1"/>
    <property type="match status" value="1"/>
</dbReference>
<dbReference type="AlphaFoldDB" id="A0A2W7QPQ2"/>
<reference evidence="5 7" key="1">
    <citation type="submission" date="2018-06" db="EMBL/GenBank/DDBJ databases">
        <title>Genomic Encyclopedia of Archaeal and Bacterial Type Strains, Phase II (KMG-II): from individual species to whole genera.</title>
        <authorList>
            <person name="Goeker M."/>
        </authorList>
    </citation>
    <scope>NUCLEOTIDE SEQUENCE [LARGE SCALE GENOMIC DNA]</scope>
    <source>
        <strain evidence="5 7">DSM 22686</strain>
    </source>
</reference>
<dbReference type="PANTHER" id="PTHR48078:SF6">
    <property type="entry name" value="L-THREONINE DEHYDRATASE CATABOLIC TDCB"/>
    <property type="match status" value="1"/>
</dbReference>
<evidence type="ECO:0000313" key="5">
    <source>
        <dbReference type="EMBL" id="PZX49971.1"/>
    </source>
</evidence>
<dbReference type="OrthoDB" id="9778118at2"/>
<dbReference type="InterPro" id="IPR001926">
    <property type="entry name" value="TrpB-like_PALP"/>
</dbReference>
<dbReference type="Gene3D" id="3.40.50.1100">
    <property type="match status" value="2"/>
</dbReference>
<evidence type="ECO:0000313" key="8">
    <source>
        <dbReference type="Proteomes" id="UP000321927"/>
    </source>
</evidence>
<organism evidence="5 7">
    <name type="scientific">Algoriphagus ratkowskyi</name>
    <dbReference type="NCBI Taxonomy" id="57028"/>
    <lineage>
        <taxon>Bacteria</taxon>
        <taxon>Pseudomonadati</taxon>
        <taxon>Bacteroidota</taxon>
        <taxon>Cytophagia</taxon>
        <taxon>Cytophagales</taxon>
        <taxon>Cyclobacteriaceae</taxon>
        <taxon>Algoriphagus</taxon>
    </lineage>
</organism>
<dbReference type="PANTHER" id="PTHR48078">
    <property type="entry name" value="THREONINE DEHYDRATASE, MITOCHONDRIAL-RELATED"/>
    <property type="match status" value="1"/>
</dbReference>
<dbReference type="PROSITE" id="PS00165">
    <property type="entry name" value="DEHYDRATASE_SER_THR"/>
    <property type="match status" value="1"/>
</dbReference>
<evidence type="ECO:0000256" key="3">
    <source>
        <dbReference type="ARBA" id="ARBA00023239"/>
    </source>
</evidence>
<evidence type="ECO:0000256" key="1">
    <source>
        <dbReference type="ARBA" id="ARBA00001933"/>
    </source>
</evidence>
<comment type="caution">
    <text evidence="5">The sequence shown here is derived from an EMBL/GenBank/DDBJ whole genome shotgun (WGS) entry which is preliminary data.</text>
</comment>
<dbReference type="EMBL" id="VORV01000024">
    <property type="protein sequence ID" value="TXD75541.1"/>
    <property type="molecule type" value="Genomic_DNA"/>
</dbReference>
<dbReference type="GO" id="GO:0003941">
    <property type="term" value="F:L-serine ammonia-lyase activity"/>
    <property type="evidence" value="ECO:0007669"/>
    <property type="project" value="TreeGrafter"/>
</dbReference>
<dbReference type="EMBL" id="QKZU01000026">
    <property type="protein sequence ID" value="PZX49971.1"/>
    <property type="molecule type" value="Genomic_DNA"/>
</dbReference>
<dbReference type="SUPFAM" id="SSF53686">
    <property type="entry name" value="Tryptophan synthase beta subunit-like PLP-dependent enzymes"/>
    <property type="match status" value="1"/>
</dbReference>
<proteinExistence type="predicted"/>
<dbReference type="GO" id="GO:0030170">
    <property type="term" value="F:pyridoxal phosphate binding"/>
    <property type="evidence" value="ECO:0007669"/>
    <property type="project" value="InterPro"/>
</dbReference>
<dbReference type="GO" id="GO:0006567">
    <property type="term" value="P:L-threonine catabolic process"/>
    <property type="evidence" value="ECO:0007669"/>
    <property type="project" value="TreeGrafter"/>
</dbReference>
<accession>A0A2W7QPQ2</accession>
<dbReference type="GO" id="GO:0004794">
    <property type="term" value="F:threonine deaminase activity"/>
    <property type="evidence" value="ECO:0007669"/>
    <property type="project" value="TreeGrafter"/>
</dbReference>
<reference evidence="6 8" key="2">
    <citation type="submission" date="2019-08" db="EMBL/GenBank/DDBJ databases">
        <title>Genome of Algoriphagus ratkowskyi IC026.</title>
        <authorList>
            <person name="Bowman J.P."/>
        </authorList>
    </citation>
    <scope>NUCLEOTIDE SEQUENCE [LARGE SCALE GENOMIC DNA]</scope>
    <source>
        <strain evidence="6 8">IC026</strain>
    </source>
</reference>
<keyword evidence="2" id="KW-0663">Pyridoxal phosphate</keyword>
<dbReference type="InterPro" id="IPR050147">
    <property type="entry name" value="Ser/Thr_Dehydratase"/>
</dbReference>
<dbReference type="GO" id="GO:0006565">
    <property type="term" value="P:L-serine catabolic process"/>
    <property type="evidence" value="ECO:0007669"/>
    <property type="project" value="TreeGrafter"/>
</dbReference>
<keyword evidence="8" id="KW-1185">Reference proteome</keyword>
<sequence length="382" mass="41797">METQLKSQSKLDSLVCSQCKSSYSAAQVSTYSLCCHKPLIPTYHKADLPKSILLGREQSMWRYAEMLPLLDYNNRVTLGEGMTPILKWPVLSDRFGLTNLLIKDEGVNPTGSFKARGIAMAVSKAIELGMDSFVIPTAGNAGVALSAYAAASGRKATVIMPRKTPDYFKEQCEHYGAELILVEGLIDSCGKLAAQMAENRGSFNLSTMKEPYRLEGKKTMGYELAEQLDWQVPDMILYPTGGGTGLIGIWKAFKEMITLGWINGKLPKMIAVQSALCSPIMDRFTGRQPNAAYQMSIANGLSVPSAFGEDMIMQVLRESEGSVMTVTEQEIFSSMNEIGEHESMLISAEGAAVWAATKRLAESKQVDKNTKILILNTGSRCV</sequence>
<dbReference type="EC" id="4.2.3.1" evidence="6"/>